<dbReference type="InterPro" id="IPR018506">
    <property type="entry name" value="Cyt_B5_heme-BS"/>
</dbReference>
<feature type="domain" description="Cytochrome b5 heme-binding" evidence="6">
    <location>
        <begin position="4"/>
        <end position="87"/>
    </location>
</feature>
<evidence type="ECO:0000313" key="7">
    <source>
        <dbReference type="Proteomes" id="UP000189703"/>
    </source>
</evidence>
<keyword evidence="1 5" id="KW-0349">Heme</keyword>
<dbReference type="InterPro" id="IPR036400">
    <property type="entry name" value="Cyt_B5-like_heme/steroid_sf"/>
</dbReference>
<protein>
    <submittedName>
        <fullName evidence="8 9">Cytochrome b5-like isoform X1</fullName>
    </submittedName>
</protein>
<evidence type="ECO:0000256" key="1">
    <source>
        <dbReference type="ARBA" id="ARBA00022617"/>
    </source>
</evidence>
<keyword evidence="5" id="KW-0472">Membrane</keyword>
<dbReference type="PRINTS" id="PR00363">
    <property type="entry name" value="CYTOCHROMEB5"/>
</dbReference>
<dbReference type="Proteomes" id="UP000189703">
    <property type="component" value="Unplaced"/>
</dbReference>
<keyword evidence="3 5" id="KW-0408">Iron</keyword>
<dbReference type="AlphaFoldDB" id="A0A1U8B9G9"/>
<dbReference type="eggNOG" id="KOG0537">
    <property type="taxonomic scope" value="Eukaryota"/>
</dbReference>
<dbReference type="Gene3D" id="3.10.120.10">
    <property type="entry name" value="Cytochrome b5-like heme/steroid binding domain"/>
    <property type="match status" value="1"/>
</dbReference>
<dbReference type="RefSeq" id="XP_010277833.1">
    <property type="nucleotide sequence ID" value="XM_010279531.2"/>
</dbReference>
<dbReference type="Pfam" id="PF00173">
    <property type="entry name" value="Cyt-b5"/>
    <property type="match status" value="1"/>
</dbReference>
<proteinExistence type="inferred from homology"/>
<keyword evidence="7" id="KW-1185">Reference proteome</keyword>
<dbReference type="STRING" id="4432.A0A1U8B9G9"/>
<name>A0A1U8B9G9_NELNU</name>
<accession>A0A1U8B9G9</accession>
<keyword evidence="5" id="KW-0812">Transmembrane</keyword>
<dbReference type="PROSITE" id="PS00191">
    <property type="entry name" value="CYTOCHROME_B5_1"/>
    <property type="match status" value="1"/>
</dbReference>
<evidence type="ECO:0000256" key="2">
    <source>
        <dbReference type="ARBA" id="ARBA00022723"/>
    </source>
</evidence>
<gene>
    <name evidence="8 9" type="primary">LOC104612190</name>
</gene>
<evidence type="ECO:0000256" key="5">
    <source>
        <dbReference type="RuleBase" id="RU362121"/>
    </source>
</evidence>
<dbReference type="InterPro" id="IPR050668">
    <property type="entry name" value="Cytochrome_b5"/>
</dbReference>
<evidence type="ECO:0000256" key="4">
    <source>
        <dbReference type="ARBA" id="ARBA00038168"/>
    </source>
</evidence>
<organism evidence="7 9">
    <name type="scientific">Nelumbo nucifera</name>
    <name type="common">Sacred lotus</name>
    <dbReference type="NCBI Taxonomy" id="4432"/>
    <lineage>
        <taxon>Eukaryota</taxon>
        <taxon>Viridiplantae</taxon>
        <taxon>Streptophyta</taxon>
        <taxon>Embryophyta</taxon>
        <taxon>Tracheophyta</taxon>
        <taxon>Spermatophyta</taxon>
        <taxon>Magnoliopsida</taxon>
        <taxon>Proteales</taxon>
        <taxon>Nelumbonaceae</taxon>
        <taxon>Nelumbo</taxon>
    </lineage>
</organism>
<dbReference type="PROSITE" id="PS50255">
    <property type="entry name" value="CYTOCHROME_B5_2"/>
    <property type="match status" value="1"/>
</dbReference>
<dbReference type="OMA" id="MDTYLIG"/>
<feature type="transmembrane region" description="Helical" evidence="5">
    <location>
        <begin position="126"/>
        <end position="146"/>
    </location>
</feature>
<dbReference type="GO" id="GO:0046872">
    <property type="term" value="F:metal ion binding"/>
    <property type="evidence" value="ECO:0007669"/>
    <property type="project" value="UniProtKB-UniRule"/>
</dbReference>
<dbReference type="SUPFAM" id="SSF55856">
    <property type="entry name" value="Cytochrome b5-like heme/steroid binding domain"/>
    <property type="match status" value="1"/>
</dbReference>
<dbReference type="GO" id="GO:0020037">
    <property type="term" value="F:heme binding"/>
    <property type="evidence" value="ECO:0000318"/>
    <property type="project" value="GO_Central"/>
</dbReference>
<evidence type="ECO:0000259" key="6">
    <source>
        <dbReference type="PROSITE" id="PS50255"/>
    </source>
</evidence>
<dbReference type="GO" id="GO:0016020">
    <property type="term" value="C:membrane"/>
    <property type="evidence" value="ECO:0000318"/>
    <property type="project" value="GO_Central"/>
</dbReference>
<evidence type="ECO:0000313" key="8">
    <source>
        <dbReference type="RefSeq" id="XP_010277832.1"/>
    </source>
</evidence>
<dbReference type="InterPro" id="IPR001199">
    <property type="entry name" value="Cyt_B5-like_heme/steroid-bd"/>
</dbReference>
<sequence length="151" mass="16832">MEEPKVYSLSEISRHTSNKDCWVLIKGKVILIFHVYDVTDFLEEHPGGEAALLEASAKGDATEDFEYVGHTIKAIRMMSKYCIGFLEGCDASQDTGISGTVKEENEWASLAAKSKHGKKPLVSMNLFEYLLAIFIFVVAFVAWYNLNKASS</sequence>
<reference evidence="8 9" key="1">
    <citation type="submission" date="2025-04" db="UniProtKB">
        <authorList>
            <consortium name="RefSeq"/>
        </authorList>
    </citation>
    <scope>IDENTIFICATION</scope>
</reference>
<dbReference type="PANTHER" id="PTHR19359">
    <property type="entry name" value="CYTOCHROME B5"/>
    <property type="match status" value="1"/>
</dbReference>
<dbReference type="RefSeq" id="XP_010277832.1">
    <property type="nucleotide sequence ID" value="XM_010279530.2"/>
</dbReference>
<evidence type="ECO:0000313" key="9">
    <source>
        <dbReference type="RefSeq" id="XP_010277833.1"/>
    </source>
</evidence>
<dbReference type="SMART" id="SM01117">
    <property type="entry name" value="Cyt-b5"/>
    <property type="match status" value="1"/>
</dbReference>
<dbReference type="PANTHER" id="PTHR19359:SF101">
    <property type="entry name" value="CYTOCHROME B5-LIKE HEME_STEROID BINDING DOMAIN CONTAINING PROTEIN, EXPRESSED"/>
    <property type="match status" value="1"/>
</dbReference>
<dbReference type="KEGG" id="nnu:104612190"/>
<keyword evidence="2 5" id="KW-0479">Metal-binding</keyword>
<dbReference type="GeneID" id="104612190"/>
<comment type="similarity">
    <text evidence="4 5">Belongs to the cytochrome b5 family.</text>
</comment>
<dbReference type="OrthoDB" id="260519at2759"/>
<evidence type="ECO:0000256" key="3">
    <source>
        <dbReference type="ARBA" id="ARBA00023004"/>
    </source>
</evidence>
<keyword evidence="5" id="KW-1133">Transmembrane helix</keyword>